<dbReference type="PANTHER" id="PTHR45790:SF3">
    <property type="entry name" value="S-ADENOSYL-L-METHIONINE-DEPENDENT UROPORPHYRINOGEN III METHYLTRANSFERASE, CHLOROPLASTIC"/>
    <property type="match status" value="1"/>
</dbReference>
<dbReference type="SUPFAM" id="SSF69618">
    <property type="entry name" value="HemD-like"/>
    <property type="match status" value="1"/>
</dbReference>
<feature type="domain" description="Tetrapyrrole methylase" evidence="6">
    <location>
        <begin position="42"/>
        <end position="245"/>
    </location>
</feature>
<feature type="compositionally biased region" description="Polar residues" evidence="5">
    <location>
        <begin position="1"/>
        <end position="29"/>
    </location>
</feature>
<accession>A0A6J7KWN3</accession>
<protein>
    <submittedName>
        <fullName evidence="8">Unannotated protein</fullName>
    </submittedName>
</protein>
<dbReference type="Gene3D" id="3.30.950.10">
    <property type="entry name" value="Methyltransferase, Cobalt-precorrin-4 Transmethylase, Domain 2"/>
    <property type="match status" value="1"/>
</dbReference>
<evidence type="ECO:0000313" key="8">
    <source>
        <dbReference type="EMBL" id="CAB4958942.1"/>
    </source>
</evidence>
<dbReference type="FunFam" id="3.40.50.10090:FF:000002">
    <property type="entry name" value="Bifunctional uroporphyrinogen-III C-methyltransferase/uroporphyrinogen-III synthase"/>
    <property type="match status" value="1"/>
</dbReference>
<dbReference type="GO" id="GO:0004851">
    <property type="term" value="F:uroporphyrin-III C-methyltransferase activity"/>
    <property type="evidence" value="ECO:0007669"/>
    <property type="project" value="TreeGrafter"/>
</dbReference>
<dbReference type="AlphaFoldDB" id="A0A6J7KWN3"/>
<dbReference type="Gene3D" id="3.40.1010.10">
    <property type="entry name" value="Cobalt-precorrin-4 Transmethylase, Domain 1"/>
    <property type="match status" value="1"/>
</dbReference>
<sequence>MTFESTAKQTHSAPPSSGEATVTTGTTPGNPKARRKVTLGPVSLVAAGPGDPDLLTLRAVALLGDADVIVVDADVVAIAEAYRRSDAQVIAAVGSDGIPLDHADRVKLVVEAAREGKEVVRLIAGDPVVDGTLLHEAAALRKAKVPFEVAPGVSDVTGIPAYAGFGLTGGRTRQFRVVDAHDTELIWEDLIHPRVTVVFLNGADRAAEIASRLIAVGAKAKTPIAVTRRGTTVDQRTLAGTLGDIGAITKGSKQAGPGIVVVGDVVSQREKLDWFEVKSLFGWRVLIPRTQDQAGPILSLLRRHGAVPMEVATISVEPPRTPQQIDRAIHGLVSGRYEWIGFTSVNAVRAIREKLSEYGLDARSFAGLKVAAVGESTVASLIEFGVRPDLMPEGDQTTAALLEDWPLYDSLTDPINRVFLPRADIATDTLAAGLAELGWEVEDVTAYRTVRAAPPAAETREAIKTGGFDAVMFTSSSTVRNLVGIAGKPHHSTIVACIGPQTAKTAEEHGLRVDVLAENSTMPALVEALALHGESLRMAALEAGEGSWRPSRRRTAARRKVT</sequence>
<dbReference type="InterPro" id="IPR050161">
    <property type="entry name" value="Siro_Cobalamin_biosynth"/>
</dbReference>
<dbReference type="FunFam" id="3.40.50.10090:FF:000001">
    <property type="entry name" value="Bifunctional uroporphyrinogen-III C-methyltransferase/uroporphyrinogen-III synthase"/>
    <property type="match status" value="1"/>
</dbReference>
<feature type="domain" description="Tetrapyrrole biosynthesis uroporphyrinogen III synthase" evidence="7">
    <location>
        <begin position="299"/>
        <end position="527"/>
    </location>
</feature>
<dbReference type="GO" id="GO:0032259">
    <property type="term" value="P:methylation"/>
    <property type="evidence" value="ECO:0007669"/>
    <property type="project" value="UniProtKB-KW"/>
</dbReference>
<dbReference type="GO" id="GO:0004852">
    <property type="term" value="F:uroporphyrinogen-III synthase activity"/>
    <property type="evidence" value="ECO:0007669"/>
    <property type="project" value="InterPro"/>
</dbReference>
<dbReference type="InterPro" id="IPR003754">
    <property type="entry name" value="4pyrrol_synth_uPrphyn_synth"/>
</dbReference>
<dbReference type="InterPro" id="IPR035996">
    <property type="entry name" value="4pyrrol_Methylase_sf"/>
</dbReference>
<dbReference type="SUPFAM" id="SSF53790">
    <property type="entry name" value="Tetrapyrrole methylase"/>
    <property type="match status" value="1"/>
</dbReference>
<dbReference type="EMBL" id="CAFBNE010000069">
    <property type="protein sequence ID" value="CAB4958942.1"/>
    <property type="molecule type" value="Genomic_DNA"/>
</dbReference>
<name>A0A6J7KWN3_9ZZZZ</name>
<dbReference type="InterPro" id="IPR000878">
    <property type="entry name" value="4pyrrol_Mease"/>
</dbReference>
<keyword evidence="1" id="KW-0489">Methyltransferase</keyword>
<dbReference type="PANTHER" id="PTHR45790">
    <property type="entry name" value="SIROHEME SYNTHASE-RELATED"/>
    <property type="match status" value="1"/>
</dbReference>
<keyword evidence="4" id="KW-0627">Porphyrin biosynthesis</keyword>
<dbReference type="Pfam" id="PF00590">
    <property type="entry name" value="TP_methylase"/>
    <property type="match status" value="1"/>
</dbReference>
<evidence type="ECO:0000256" key="5">
    <source>
        <dbReference type="SAM" id="MobiDB-lite"/>
    </source>
</evidence>
<organism evidence="8">
    <name type="scientific">freshwater metagenome</name>
    <dbReference type="NCBI Taxonomy" id="449393"/>
    <lineage>
        <taxon>unclassified sequences</taxon>
        <taxon>metagenomes</taxon>
        <taxon>ecological metagenomes</taxon>
    </lineage>
</organism>
<evidence type="ECO:0000259" key="6">
    <source>
        <dbReference type="Pfam" id="PF00590"/>
    </source>
</evidence>
<proteinExistence type="predicted"/>
<dbReference type="InterPro" id="IPR014776">
    <property type="entry name" value="4pyrrole_Mease_sub2"/>
</dbReference>
<dbReference type="Gene3D" id="3.40.50.10090">
    <property type="match status" value="2"/>
</dbReference>
<gene>
    <name evidence="8" type="ORF">UFOPK3772_02064</name>
</gene>
<reference evidence="8" key="1">
    <citation type="submission" date="2020-05" db="EMBL/GenBank/DDBJ databases">
        <authorList>
            <person name="Chiriac C."/>
            <person name="Salcher M."/>
            <person name="Ghai R."/>
            <person name="Kavagutti S V."/>
        </authorList>
    </citation>
    <scope>NUCLEOTIDE SEQUENCE</scope>
</reference>
<dbReference type="GO" id="GO:0019354">
    <property type="term" value="P:siroheme biosynthetic process"/>
    <property type="evidence" value="ECO:0007669"/>
    <property type="project" value="TreeGrafter"/>
</dbReference>
<evidence type="ECO:0000256" key="3">
    <source>
        <dbReference type="ARBA" id="ARBA00022691"/>
    </source>
</evidence>
<evidence type="ECO:0000256" key="2">
    <source>
        <dbReference type="ARBA" id="ARBA00022679"/>
    </source>
</evidence>
<feature type="region of interest" description="Disordered" evidence="5">
    <location>
        <begin position="1"/>
        <end position="36"/>
    </location>
</feature>
<dbReference type="InterPro" id="IPR036108">
    <property type="entry name" value="4pyrrol_syn_uPrphyn_synt_sf"/>
</dbReference>
<dbReference type="CDD" id="cd06578">
    <property type="entry name" value="HemD"/>
    <property type="match status" value="1"/>
</dbReference>
<dbReference type="Pfam" id="PF02602">
    <property type="entry name" value="HEM4"/>
    <property type="match status" value="1"/>
</dbReference>
<dbReference type="InterPro" id="IPR014777">
    <property type="entry name" value="4pyrrole_Mease_sub1"/>
</dbReference>
<evidence type="ECO:0000256" key="1">
    <source>
        <dbReference type="ARBA" id="ARBA00022603"/>
    </source>
</evidence>
<keyword evidence="2" id="KW-0808">Transferase</keyword>
<evidence type="ECO:0000256" key="4">
    <source>
        <dbReference type="ARBA" id="ARBA00023244"/>
    </source>
</evidence>
<keyword evidence="3" id="KW-0949">S-adenosyl-L-methionine</keyword>
<evidence type="ECO:0000259" key="7">
    <source>
        <dbReference type="Pfam" id="PF02602"/>
    </source>
</evidence>